<dbReference type="PROSITE" id="PS50092">
    <property type="entry name" value="TSP1"/>
    <property type="match status" value="1"/>
</dbReference>
<accession>A0A6P5WEQ9</accession>
<evidence type="ECO:0000256" key="1">
    <source>
        <dbReference type="SAM" id="MobiDB-lite"/>
    </source>
</evidence>
<dbReference type="OrthoDB" id="446173at2759"/>
<protein>
    <submittedName>
        <fullName evidence="3">Uncharacterized protein LOC34624196</fullName>
    </submittedName>
</protein>
<dbReference type="GeneID" id="34624196"/>
<dbReference type="Proteomes" id="UP000515125">
    <property type="component" value="Unplaced"/>
</dbReference>
<name>A0A6P5WEQ9_9EIME</name>
<sequence length="992" mass="109345">MIQGYTLALEQWAEWKYKSASQHGSHDWHFSFAFVLSTAPLLGLYLGILGNAAQDHEYNFVLPSTEQGFQPQESDTSKAFESFVPWRNTLRELDVVGSSEEKSAPWEGENVAAREYSEILEKLSRITRHESSDTTWLNIQLQPYRSGVPGNALGNALATEHASATRMPWRNYSDQAGNPTQEVLFGGSMLELKSSAKLSTSPGTFANKERTKWKIEDLKVRDSESSMQGGTTEANVRGVTAEHEASARNSAEGATAHFTFGTMDKYLEPAGSAVHMPDNNQLLDTMDNDFRVAIDPGSLGSQLDIQYTFPTETHDSKDIAFIVLAIPAGYTIEEKASDTTLCRSADPTMPPLRCSLRLPHDKRKHGGEATFLVVSSADTSRDLPLGKHYFAISTSLPSTKATTEIPQSWFATFRFTGGHAVTKHFEDTRLIARYRCVWSEWKQETPCSTTCNEGYEIWTRMLFAGPSEEHCGGAILKRRCQTEACSLSCQLLGWELLSSCTRNCGAKDGEAFKVSIRRVLIQGAGWGHSCSKLYPWDDITRAGWSERLKAVVSLTPCDDRFKAPCPAQMGCRVEEINSRTMPASFPWGVCPFPCGGFGNITSIVQVANGIPRWLGEKLYPDTFQIPCKADKEPLVTARKCNTQACEDCSVYLENPEFGKATRAWIFFLPTLECDKIDITVPKGMSILSSTLSQQHAEVLRKGRISRLSHILPSPVTSQATNVALYFAEEDLGQKVIGNCSFMANSFGGIKSCKVGASQLYPGSESAQVWARSFIAPSGTHTDASSPDNKKHNNTRPHWMALPVILGEQAAMQDGGNFYLWLTTSSMPRDPEVFTCRLMTYLAMPKQCAFHYTPKDPNECNSCEPDTSQPITSYREFVPAKHGGSCSIPENMRTPGSILTVAPCTLSCGRLPHGSAKIKKEAPNAKKRDKSLSMVKRVALVNFRRMLQSYHLSAASGEKPRRLHTAVLGANTAGAEAHANTGSLPNMKQEEPS</sequence>
<gene>
    <name evidence="3" type="primary">LOC34624196</name>
</gene>
<dbReference type="AlphaFoldDB" id="A0A6P5WEQ9"/>
<feature type="region of interest" description="Disordered" evidence="1">
    <location>
        <begin position="970"/>
        <end position="992"/>
    </location>
</feature>
<organism evidence="2 3">
    <name type="scientific">Cyclospora cayetanensis</name>
    <dbReference type="NCBI Taxonomy" id="88456"/>
    <lineage>
        <taxon>Eukaryota</taxon>
        <taxon>Sar</taxon>
        <taxon>Alveolata</taxon>
        <taxon>Apicomplexa</taxon>
        <taxon>Conoidasida</taxon>
        <taxon>Coccidia</taxon>
        <taxon>Eucoccidiorida</taxon>
        <taxon>Eimeriorina</taxon>
        <taxon>Eimeriidae</taxon>
        <taxon>Cyclospora</taxon>
    </lineage>
</organism>
<evidence type="ECO:0000313" key="3">
    <source>
        <dbReference type="RefSeq" id="XP_022587141.2"/>
    </source>
</evidence>
<dbReference type="RefSeq" id="XP_022587141.2">
    <property type="nucleotide sequence ID" value="XM_022737289.2"/>
</dbReference>
<dbReference type="InterPro" id="IPR000884">
    <property type="entry name" value="TSP1_rpt"/>
</dbReference>
<dbReference type="SMART" id="SM00209">
    <property type="entry name" value="TSP1"/>
    <property type="match status" value="1"/>
</dbReference>
<keyword evidence="2" id="KW-1185">Reference proteome</keyword>
<reference evidence="3" key="1">
    <citation type="submission" date="2025-08" db="UniProtKB">
        <authorList>
            <consortium name="RefSeq"/>
        </authorList>
    </citation>
    <scope>IDENTIFICATION</scope>
</reference>
<evidence type="ECO:0000313" key="2">
    <source>
        <dbReference type="Proteomes" id="UP000515125"/>
    </source>
</evidence>
<proteinExistence type="predicted"/>